<dbReference type="InterPro" id="IPR038717">
    <property type="entry name" value="Tc1-like_DDE_dom"/>
</dbReference>
<accession>A0A1U9ZYS9</accession>
<protein>
    <submittedName>
        <fullName evidence="2">IS630 family transposase</fullName>
    </submittedName>
</protein>
<dbReference type="Pfam" id="PF13358">
    <property type="entry name" value="DDE_3"/>
    <property type="match status" value="1"/>
</dbReference>
<dbReference type="PANTHER" id="PTHR30347">
    <property type="entry name" value="POTASSIUM CHANNEL RELATED"/>
    <property type="match status" value="1"/>
</dbReference>
<dbReference type="SUPFAM" id="SSF53098">
    <property type="entry name" value="Ribonuclease H-like"/>
    <property type="match status" value="1"/>
</dbReference>
<evidence type="ECO:0000259" key="1">
    <source>
        <dbReference type="Pfam" id="PF13358"/>
    </source>
</evidence>
<name>A0A1U9ZYS9_9ACTN</name>
<dbReference type="Gene3D" id="3.30.420.10">
    <property type="entry name" value="Ribonuclease H-like superfamily/Ribonuclease H"/>
    <property type="match status" value="1"/>
</dbReference>
<dbReference type="GO" id="GO:0003676">
    <property type="term" value="F:nucleic acid binding"/>
    <property type="evidence" value="ECO:0007669"/>
    <property type="project" value="InterPro"/>
</dbReference>
<dbReference type="AlphaFoldDB" id="A0A1U9ZYS9"/>
<evidence type="ECO:0000313" key="3">
    <source>
        <dbReference type="Proteomes" id="UP000190797"/>
    </source>
</evidence>
<organism evidence="2 3">
    <name type="scientific">[Actinomadura] parvosata subsp. kistnae</name>
    <dbReference type="NCBI Taxonomy" id="1909395"/>
    <lineage>
        <taxon>Bacteria</taxon>
        <taxon>Bacillati</taxon>
        <taxon>Actinomycetota</taxon>
        <taxon>Actinomycetes</taxon>
        <taxon>Streptosporangiales</taxon>
        <taxon>Streptosporangiaceae</taxon>
        <taxon>Nonomuraea</taxon>
    </lineage>
</organism>
<dbReference type="Pfam" id="PF13565">
    <property type="entry name" value="HTH_32"/>
    <property type="match status" value="1"/>
</dbReference>
<evidence type="ECO:0000313" key="2">
    <source>
        <dbReference type="EMBL" id="AQZ63116.1"/>
    </source>
</evidence>
<gene>
    <name evidence="2" type="ORF">BKM31_18065</name>
</gene>
<dbReference type="PANTHER" id="PTHR30347:SF1">
    <property type="entry name" value="MECHANOSENSITIVE CHANNEL MSCK"/>
    <property type="match status" value="1"/>
</dbReference>
<feature type="domain" description="Tc1-like transposase DDE" evidence="1">
    <location>
        <begin position="181"/>
        <end position="326"/>
    </location>
</feature>
<dbReference type="InterPro" id="IPR052702">
    <property type="entry name" value="MscS-like_channel"/>
</dbReference>
<dbReference type="InterPro" id="IPR036397">
    <property type="entry name" value="RNaseH_sf"/>
</dbReference>
<dbReference type="Proteomes" id="UP000190797">
    <property type="component" value="Chromosome"/>
</dbReference>
<dbReference type="RefSeq" id="WP_080039299.1">
    <property type="nucleotide sequence ID" value="NZ_CP017717.1"/>
</dbReference>
<dbReference type="InterPro" id="IPR012337">
    <property type="entry name" value="RNaseH-like_sf"/>
</dbReference>
<dbReference type="STRING" id="1909395.BKM31_18065"/>
<dbReference type="InterPro" id="IPR047655">
    <property type="entry name" value="Transpos_IS630-like"/>
</dbReference>
<keyword evidence="3" id="KW-1185">Reference proteome</keyword>
<dbReference type="NCBIfam" id="NF033545">
    <property type="entry name" value="transpos_IS630"/>
    <property type="match status" value="1"/>
</dbReference>
<dbReference type="OrthoDB" id="2375382at2"/>
<reference evidence="3" key="1">
    <citation type="journal article" date="2017" name="Med. Chem. Commun.">
        <title>Nonomuraea sp. ATCC 55076 harbours the largest actinomycete chromosome to date and the kistamicin biosynthetic gene cluster.</title>
        <authorList>
            <person name="Nazari B."/>
            <person name="Forneris C.C."/>
            <person name="Gibson M.I."/>
            <person name="Moon K."/>
            <person name="Schramma K.R."/>
            <person name="Seyedsayamdost M.R."/>
        </authorList>
    </citation>
    <scope>NUCLEOTIDE SEQUENCE [LARGE SCALE GENOMIC DNA]</scope>
    <source>
        <strain evidence="3">ATCC 55076</strain>
    </source>
</reference>
<sequence>MGRPGPKVEPLHLTEGERAELERWVRRRKGAQDMALRARLILACDAIGEDGLPVSTKVVAEEVGVSRETVSKWRRRFLAERLMGLADEPRPGRPRTVSDEQVAELIARTLETTPANATHWSTRSMAKQVGLSQSTVSRVWRAFGLQPHRSQTFKLSADPFFVEKVHDVVGLYLDPPERALVLCVDEKSQIQALDRAQPVLPMMPGVPERATHDYVRAGTTTLFAALDVISGKVIGSLHRRHRAVEFKKFLIKVDKEVPAELEVHVICDNYATHKTPAIKRWLLAHPRFHLHFTPTGSSWLNLVERWFAELTTKQLRRGVHKTVQALEKDIRTWIASWNDDPKPFVWAKTAEEILDALASYCRRITDSGH</sequence>
<dbReference type="EMBL" id="CP017717">
    <property type="protein sequence ID" value="AQZ63116.1"/>
    <property type="molecule type" value="Genomic_DNA"/>
</dbReference>
<dbReference type="KEGG" id="noa:BKM31_18065"/>
<dbReference type="SUPFAM" id="SSF46689">
    <property type="entry name" value="Homeodomain-like"/>
    <property type="match status" value="1"/>
</dbReference>
<dbReference type="InterPro" id="IPR009057">
    <property type="entry name" value="Homeodomain-like_sf"/>
</dbReference>
<proteinExistence type="predicted"/>